<evidence type="ECO:0000313" key="3">
    <source>
        <dbReference type="Proteomes" id="UP001265746"/>
    </source>
</evidence>
<dbReference type="Pfam" id="PF26639">
    <property type="entry name" value="Het-6_barrel"/>
    <property type="match status" value="1"/>
</dbReference>
<feature type="domain" description="Heterokaryon incompatibility" evidence="1">
    <location>
        <begin position="67"/>
        <end position="230"/>
    </location>
</feature>
<name>A0AAD9SN87_PHOAM</name>
<comment type="caution">
    <text evidence="2">The sequence shown here is derived from an EMBL/GenBank/DDBJ whole genome shotgun (WGS) entry which is preliminary data.</text>
</comment>
<dbReference type="Pfam" id="PF06985">
    <property type="entry name" value="HET"/>
    <property type="match status" value="1"/>
</dbReference>
<reference evidence="2" key="1">
    <citation type="submission" date="2023-06" db="EMBL/GenBank/DDBJ databases">
        <authorList>
            <person name="Noh H."/>
        </authorList>
    </citation>
    <scope>NUCLEOTIDE SEQUENCE</scope>
    <source>
        <strain evidence="2">DUCC20226</strain>
    </source>
</reference>
<dbReference type="InterPro" id="IPR052895">
    <property type="entry name" value="HetReg/Transcr_Mod"/>
</dbReference>
<keyword evidence="3" id="KW-1185">Reference proteome</keyword>
<gene>
    <name evidence="2" type="ORF">N8I77_000263</name>
</gene>
<protein>
    <recommendedName>
        <fullName evidence="1">Heterokaryon incompatibility domain-containing protein</fullName>
    </recommendedName>
</protein>
<dbReference type="InterPro" id="IPR010730">
    <property type="entry name" value="HET"/>
</dbReference>
<proteinExistence type="predicted"/>
<dbReference type="AlphaFoldDB" id="A0AAD9SN87"/>
<dbReference type="PANTHER" id="PTHR24148">
    <property type="entry name" value="ANKYRIN REPEAT DOMAIN-CONTAINING PROTEIN 39 HOMOLOG-RELATED"/>
    <property type="match status" value="1"/>
</dbReference>
<organism evidence="2 3">
    <name type="scientific">Phomopsis amygdali</name>
    <name type="common">Fusicoccum amygdali</name>
    <dbReference type="NCBI Taxonomy" id="1214568"/>
    <lineage>
        <taxon>Eukaryota</taxon>
        <taxon>Fungi</taxon>
        <taxon>Dikarya</taxon>
        <taxon>Ascomycota</taxon>
        <taxon>Pezizomycotina</taxon>
        <taxon>Sordariomycetes</taxon>
        <taxon>Sordariomycetidae</taxon>
        <taxon>Diaporthales</taxon>
        <taxon>Diaporthaceae</taxon>
        <taxon>Diaporthe</taxon>
    </lineage>
</organism>
<evidence type="ECO:0000313" key="2">
    <source>
        <dbReference type="EMBL" id="KAK2613345.1"/>
    </source>
</evidence>
<sequence length="672" mass="76330">MEDVSSSKLVTLQDAEDRGPVERYQYTPLPSDEYTRLVSLHPGSIDDEHLVVDLDTMPIIPDDPLNYEALSYSWDKDQTPFSVYVGREKTAVVSVTRNLAIALSNLRYPDRPRLLWIDALCIDQSNDIEKGPQVAQMGTIYSFATHVIAWLGPEYHDSTRALNFIAWMGTHIDVEYPKWLQHVGVPDNQASTVPALSDPNATVPITADDTRSIYHLLCRGWFYRLWIRQEILALEAKAVVQCGRSHVAWPLFRRGLMALYKSNRRRPPSEYEGRLYERLLLLRGFIGQPSTVGLGFIRVCFGQSSCSDRRDRLYAVLNFLPKAEREVVGIPDYTKDFGTIFRDVLWRWITRFDSCNLLSQCEPGPDDASWMPSWTPDWSKQDTIFGRVFWRGLASSQLAAVYSRSSDRRVLSLSGISTMTIARLQPVPDILTARHVGDIADAIRYLIPESELSGQYVTGISMKEAYTRTILANALQEYSEPWVGYEPNLEDAMRTLEQLYRPEEERDPEEKSLGPSTGFFGVSRAMLGGKQLMHATDGYMGIAPRLAREGDVVCILLGCHTPMVLRPQGENEFRIVGECYMLGISEGETLLGSLPTNIRRVYASSRELGVHSYWEDAQTGKRSLIDPRLETLFPSMSSDFHKELREDPHVKLKLPMDTLQNLCPKLRQFDIV</sequence>
<evidence type="ECO:0000259" key="1">
    <source>
        <dbReference type="Pfam" id="PF06985"/>
    </source>
</evidence>
<dbReference type="PANTHER" id="PTHR24148:SF64">
    <property type="entry name" value="HETEROKARYON INCOMPATIBILITY DOMAIN-CONTAINING PROTEIN"/>
    <property type="match status" value="1"/>
</dbReference>
<accession>A0AAD9SN87</accession>
<dbReference type="Proteomes" id="UP001265746">
    <property type="component" value="Unassembled WGS sequence"/>
</dbReference>
<dbReference type="EMBL" id="JAUJFL010000001">
    <property type="protein sequence ID" value="KAK2613345.1"/>
    <property type="molecule type" value="Genomic_DNA"/>
</dbReference>